<dbReference type="SMART" id="SM01088">
    <property type="entry name" value="Col_cuticle_N"/>
    <property type="match status" value="1"/>
</dbReference>
<evidence type="ECO:0000259" key="3">
    <source>
        <dbReference type="SMART" id="SM01088"/>
    </source>
</evidence>
<dbReference type="GO" id="GO:0042302">
    <property type="term" value="F:structural constituent of cuticle"/>
    <property type="evidence" value="ECO:0007669"/>
    <property type="project" value="InterPro"/>
</dbReference>
<gene>
    <name evidence="4" type="ORF">TCNE_LOCUS5345</name>
</gene>
<reference evidence="4 5" key="2">
    <citation type="submission" date="2018-11" db="EMBL/GenBank/DDBJ databases">
        <authorList>
            <consortium name="Pathogen Informatics"/>
        </authorList>
    </citation>
    <scope>NUCLEOTIDE SEQUENCE [LARGE SCALE GENOMIC DNA]</scope>
</reference>
<feature type="compositionally biased region" description="Polar residues" evidence="2">
    <location>
        <begin position="201"/>
        <end position="213"/>
    </location>
</feature>
<dbReference type="Proteomes" id="UP000050794">
    <property type="component" value="Unassembled WGS sequence"/>
</dbReference>
<dbReference type="PANTHER" id="PTHR24637:SF236">
    <property type="entry name" value="NEMATODE CUTICLE COLLAGEN N-TERMINAL DOMAIN-CONTAINING PROTEIN"/>
    <property type="match status" value="1"/>
</dbReference>
<evidence type="ECO:0000313" key="5">
    <source>
        <dbReference type="Proteomes" id="UP000050794"/>
    </source>
</evidence>
<feature type="compositionally biased region" description="Low complexity" evidence="2">
    <location>
        <begin position="165"/>
        <end position="174"/>
    </location>
</feature>
<dbReference type="InterPro" id="IPR002486">
    <property type="entry name" value="Col_cuticle_N"/>
</dbReference>
<dbReference type="AlphaFoldDB" id="A0A183UA25"/>
<organism evidence="5 6">
    <name type="scientific">Toxocara canis</name>
    <name type="common">Canine roundworm</name>
    <dbReference type="NCBI Taxonomy" id="6265"/>
    <lineage>
        <taxon>Eukaryota</taxon>
        <taxon>Metazoa</taxon>
        <taxon>Ecdysozoa</taxon>
        <taxon>Nematoda</taxon>
        <taxon>Chromadorea</taxon>
        <taxon>Rhabditida</taxon>
        <taxon>Spirurina</taxon>
        <taxon>Ascaridomorpha</taxon>
        <taxon>Ascaridoidea</taxon>
        <taxon>Toxocaridae</taxon>
        <taxon>Toxocara</taxon>
    </lineage>
</organism>
<name>A0A183UA25_TOXCA</name>
<accession>A0A183UA25</accession>
<protein>
    <submittedName>
        <fullName evidence="6">Col_cuticle_N domain-containing protein</fullName>
    </submittedName>
</protein>
<dbReference type="WBParaSite" id="TCNE_0000534501-mRNA-1">
    <property type="protein sequence ID" value="TCNE_0000534501-mRNA-1"/>
    <property type="gene ID" value="TCNE_0000534501"/>
</dbReference>
<dbReference type="Pfam" id="PF01391">
    <property type="entry name" value="Collagen"/>
    <property type="match status" value="1"/>
</dbReference>
<dbReference type="Pfam" id="PF01484">
    <property type="entry name" value="Col_cuticle_N"/>
    <property type="match status" value="1"/>
</dbReference>
<proteinExistence type="predicted"/>
<evidence type="ECO:0000313" key="4">
    <source>
        <dbReference type="EMBL" id="VDM36440.1"/>
    </source>
</evidence>
<dbReference type="PANTHER" id="PTHR24637">
    <property type="entry name" value="COLLAGEN"/>
    <property type="match status" value="1"/>
</dbReference>
<reference evidence="6" key="1">
    <citation type="submission" date="2016-06" db="UniProtKB">
        <authorList>
            <consortium name="WormBaseParasite"/>
        </authorList>
    </citation>
    <scope>IDENTIFICATION</scope>
</reference>
<dbReference type="EMBL" id="UYWY01019348">
    <property type="protein sequence ID" value="VDM36440.1"/>
    <property type="molecule type" value="Genomic_DNA"/>
</dbReference>
<feature type="region of interest" description="Disordered" evidence="2">
    <location>
        <begin position="96"/>
        <end position="213"/>
    </location>
</feature>
<keyword evidence="5" id="KW-1185">Reference proteome</keyword>
<evidence type="ECO:0000256" key="1">
    <source>
        <dbReference type="ARBA" id="ARBA00022737"/>
    </source>
</evidence>
<dbReference type="InterPro" id="IPR008160">
    <property type="entry name" value="Collagen"/>
</dbReference>
<feature type="domain" description="Nematode cuticle collagen N-terminal" evidence="3">
    <location>
        <begin position="7"/>
        <end position="57"/>
    </location>
</feature>
<keyword evidence="1" id="KW-0677">Repeat</keyword>
<evidence type="ECO:0000313" key="6">
    <source>
        <dbReference type="WBParaSite" id="TCNE_0000534501-mRNA-1"/>
    </source>
</evidence>
<sequence length="213" mass="21473">MNARLCLLGASVCCASVLAVSLLVAISLIRDINGIYASAMLDMEEFRTFANDAWREMAVITHAPLIGLPNSTPQIAYVGSIFGIRRQKREAICDCAPQPNNCPTGPEGSVGETGEDGEDGPPGPPGPPGEDGIATPADSLSPRQCVKCEPGPPGPPGPDGPAGPAGPDGRAGPDGPHGRDGCPGNVGPAGEAGADVDDDTAQPSCGNIKTTNI</sequence>
<evidence type="ECO:0000256" key="2">
    <source>
        <dbReference type="SAM" id="MobiDB-lite"/>
    </source>
</evidence>
<feature type="compositionally biased region" description="Pro residues" evidence="2">
    <location>
        <begin position="150"/>
        <end position="161"/>
    </location>
</feature>